<evidence type="ECO:0000313" key="2">
    <source>
        <dbReference type="EMBL" id="KAK9111219.1"/>
    </source>
</evidence>
<dbReference type="AlphaFoldDB" id="A0AAP0NM64"/>
<dbReference type="EMBL" id="JBBNAG010000008">
    <property type="protein sequence ID" value="KAK9111219.1"/>
    <property type="molecule type" value="Genomic_DNA"/>
</dbReference>
<name>A0AAP0NM64_9MAGN</name>
<evidence type="ECO:0000313" key="3">
    <source>
        <dbReference type="Proteomes" id="UP001419268"/>
    </source>
</evidence>
<reference evidence="2 3" key="1">
    <citation type="submission" date="2024-01" db="EMBL/GenBank/DDBJ databases">
        <title>Genome assemblies of Stephania.</title>
        <authorList>
            <person name="Yang L."/>
        </authorList>
    </citation>
    <scope>NUCLEOTIDE SEQUENCE [LARGE SCALE GENOMIC DNA]</scope>
    <source>
        <strain evidence="2">JXDWG</strain>
        <tissue evidence="2">Leaf</tissue>
    </source>
</reference>
<protein>
    <submittedName>
        <fullName evidence="2">Uncharacterized protein</fullName>
    </submittedName>
</protein>
<dbReference type="Proteomes" id="UP001419268">
    <property type="component" value="Unassembled WGS sequence"/>
</dbReference>
<keyword evidence="3" id="KW-1185">Reference proteome</keyword>
<accession>A0AAP0NM64</accession>
<sequence>MSGDVPRVACRRETEVVAYGGCRGRDAGVGDVGVTGLRSRDHARIIAARLYKEGTGSSLERDHARTEEREEGQPSHVDREDTTRGGRSGGGRSSLRRAEEESGHEAGSEEVRGER</sequence>
<gene>
    <name evidence="2" type="ORF">Scep_018738</name>
</gene>
<organism evidence="2 3">
    <name type="scientific">Stephania cephalantha</name>
    <dbReference type="NCBI Taxonomy" id="152367"/>
    <lineage>
        <taxon>Eukaryota</taxon>
        <taxon>Viridiplantae</taxon>
        <taxon>Streptophyta</taxon>
        <taxon>Embryophyta</taxon>
        <taxon>Tracheophyta</taxon>
        <taxon>Spermatophyta</taxon>
        <taxon>Magnoliopsida</taxon>
        <taxon>Ranunculales</taxon>
        <taxon>Menispermaceae</taxon>
        <taxon>Menispermoideae</taxon>
        <taxon>Cissampelideae</taxon>
        <taxon>Stephania</taxon>
    </lineage>
</organism>
<feature type="compositionally biased region" description="Basic and acidic residues" evidence="1">
    <location>
        <begin position="96"/>
        <end position="115"/>
    </location>
</feature>
<proteinExistence type="predicted"/>
<comment type="caution">
    <text evidence="2">The sequence shown here is derived from an EMBL/GenBank/DDBJ whole genome shotgun (WGS) entry which is preliminary data.</text>
</comment>
<feature type="region of interest" description="Disordered" evidence="1">
    <location>
        <begin position="51"/>
        <end position="115"/>
    </location>
</feature>
<feature type="compositionally biased region" description="Basic and acidic residues" evidence="1">
    <location>
        <begin position="59"/>
        <end position="84"/>
    </location>
</feature>
<evidence type="ECO:0000256" key="1">
    <source>
        <dbReference type="SAM" id="MobiDB-lite"/>
    </source>
</evidence>